<proteinExistence type="predicted"/>
<protein>
    <submittedName>
        <fullName evidence="2">Uncharacterized protein</fullName>
    </submittedName>
</protein>
<evidence type="ECO:0000313" key="2">
    <source>
        <dbReference type="EMBL" id="GJF00643.1"/>
    </source>
</evidence>
<sequence length="93" mass="9831">MTSSGETAATRLVKTPQSVQRPRAQVQTHERAAQKAAAAAKFRLEMSSSRDWGYGGRAGEGRRSGESAGHALRVVVVRCDEDEGGGTARTATT</sequence>
<feature type="region of interest" description="Disordered" evidence="1">
    <location>
        <begin position="1"/>
        <end position="25"/>
    </location>
</feature>
<evidence type="ECO:0000313" key="3">
    <source>
        <dbReference type="Proteomes" id="UP000703269"/>
    </source>
</evidence>
<organism evidence="2 3">
    <name type="scientific">Phanerochaete sordida</name>
    <dbReference type="NCBI Taxonomy" id="48140"/>
    <lineage>
        <taxon>Eukaryota</taxon>
        <taxon>Fungi</taxon>
        <taxon>Dikarya</taxon>
        <taxon>Basidiomycota</taxon>
        <taxon>Agaricomycotina</taxon>
        <taxon>Agaricomycetes</taxon>
        <taxon>Polyporales</taxon>
        <taxon>Phanerochaetaceae</taxon>
        <taxon>Phanerochaete</taxon>
    </lineage>
</organism>
<name>A0A9P3GSE5_9APHY</name>
<feature type="region of interest" description="Disordered" evidence="1">
    <location>
        <begin position="49"/>
        <end position="69"/>
    </location>
</feature>
<evidence type="ECO:0000256" key="1">
    <source>
        <dbReference type="SAM" id="MobiDB-lite"/>
    </source>
</evidence>
<gene>
    <name evidence="2" type="ORF">PsYK624_169380</name>
</gene>
<dbReference type="EMBL" id="BPQB01000177">
    <property type="protein sequence ID" value="GJF00643.1"/>
    <property type="molecule type" value="Genomic_DNA"/>
</dbReference>
<keyword evidence="3" id="KW-1185">Reference proteome</keyword>
<comment type="caution">
    <text evidence="2">The sequence shown here is derived from an EMBL/GenBank/DDBJ whole genome shotgun (WGS) entry which is preliminary data.</text>
</comment>
<reference evidence="2 3" key="1">
    <citation type="submission" date="2021-08" db="EMBL/GenBank/DDBJ databases">
        <title>Draft Genome Sequence of Phanerochaete sordida strain YK-624.</title>
        <authorList>
            <person name="Mori T."/>
            <person name="Dohra H."/>
            <person name="Suzuki T."/>
            <person name="Kawagishi H."/>
            <person name="Hirai H."/>
        </authorList>
    </citation>
    <scope>NUCLEOTIDE SEQUENCE [LARGE SCALE GENOMIC DNA]</scope>
    <source>
        <strain evidence="2 3">YK-624</strain>
    </source>
</reference>
<dbReference type="AlphaFoldDB" id="A0A9P3GSE5"/>
<accession>A0A9P3GSE5</accession>
<dbReference type="Proteomes" id="UP000703269">
    <property type="component" value="Unassembled WGS sequence"/>
</dbReference>